<dbReference type="GO" id="GO:0004518">
    <property type="term" value="F:nuclease activity"/>
    <property type="evidence" value="ECO:0007669"/>
    <property type="project" value="UniProtKB-KW"/>
</dbReference>
<keyword evidence="4 5" id="KW-0378">Hydrolase</keyword>
<keyword evidence="2 5" id="KW-0690">Ribosome biogenesis</keyword>
<comment type="subcellular location">
    <subcellularLocation>
        <location evidence="5">Cytoplasm</location>
    </subcellularLocation>
</comment>
<protein>
    <recommendedName>
        <fullName evidence="5">Putative pre-16S rRNA nuclease</fullName>
        <ecNumber evidence="5">3.1.-.-</ecNumber>
    </recommendedName>
</protein>
<reference evidence="7 8" key="1">
    <citation type="journal article" date="2015" name="Nature">
        <title>rRNA introns, odd ribosomes, and small enigmatic genomes across a large radiation of phyla.</title>
        <authorList>
            <person name="Brown C.T."/>
            <person name="Hug L.A."/>
            <person name="Thomas B.C."/>
            <person name="Sharon I."/>
            <person name="Castelle C.J."/>
            <person name="Singh A."/>
            <person name="Wilkins M.J."/>
            <person name="Williams K.H."/>
            <person name="Banfield J.F."/>
        </authorList>
    </citation>
    <scope>NUCLEOTIDE SEQUENCE [LARGE SCALE GENOMIC DNA]</scope>
</reference>
<dbReference type="Proteomes" id="UP000034292">
    <property type="component" value="Unassembled WGS sequence"/>
</dbReference>
<dbReference type="STRING" id="1618408.UU23_C0004G0050"/>
<sequence>MLLAVDLGKKTTGVAISSGTISTPYKTITHKNLKEAVDKISKITEKESVRKIILGFVEGKIKSYFEDFAKKFKLQNPQVEIVMRDETLTSRQATETMINLGVPKLKRRKKEHEIAAAHILQSYLNEKND</sequence>
<name>A0A0G0TM38_9BACT</name>
<feature type="domain" description="YqgF/RNase H-like" evidence="6">
    <location>
        <begin position="1"/>
        <end position="93"/>
    </location>
</feature>
<dbReference type="HAMAP" id="MF_00651">
    <property type="entry name" value="Nuclease_YqgF"/>
    <property type="match status" value="1"/>
</dbReference>
<dbReference type="EMBL" id="LBZV01000004">
    <property type="protein sequence ID" value="KKR78068.1"/>
    <property type="molecule type" value="Genomic_DNA"/>
</dbReference>
<evidence type="ECO:0000313" key="8">
    <source>
        <dbReference type="Proteomes" id="UP000034292"/>
    </source>
</evidence>
<comment type="caution">
    <text evidence="7">The sequence shown here is derived from an EMBL/GenBank/DDBJ whole genome shotgun (WGS) entry which is preliminary data.</text>
</comment>
<dbReference type="InterPro" id="IPR037027">
    <property type="entry name" value="YqgF/RNaseH-like_dom_sf"/>
</dbReference>
<dbReference type="PANTHER" id="PTHR33317:SF4">
    <property type="entry name" value="POLYNUCLEOTIDYL TRANSFERASE, RIBONUCLEASE H-LIKE SUPERFAMILY PROTEIN"/>
    <property type="match status" value="1"/>
</dbReference>
<dbReference type="InterPro" id="IPR005227">
    <property type="entry name" value="YqgF"/>
</dbReference>
<gene>
    <name evidence="7" type="ORF">UU23_C0004G0050</name>
</gene>
<evidence type="ECO:0000256" key="1">
    <source>
        <dbReference type="ARBA" id="ARBA00022490"/>
    </source>
</evidence>
<dbReference type="EC" id="3.1.-.-" evidence="5"/>
<accession>A0A0G0TM38</accession>
<dbReference type="GO" id="GO:0016788">
    <property type="term" value="F:hydrolase activity, acting on ester bonds"/>
    <property type="evidence" value="ECO:0007669"/>
    <property type="project" value="UniProtKB-UniRule"/>
</dbReference>
<keyword evidence="1 5" id="KW-0963">Cytoplasm</keyword>
<dbReference type="Gene3D" id="3.30.420.140">
    <property type="entry name" value="YqgF/RNase H-like domain"/>
    <property type="match status" value="1"/>
</dbReference>
<evidence type="ECO:0000259" key="6">
    <source>
        <dbReference type="SMART" id="SM00732"/>
    </source>
</evidence>
<dbReference type="PANTHER" id="PTHR33317">
    <property type="entry name" value="POLYNUCLEOTIDYL TRANSFERASE, RIBONUCLEASE H-LIKE SUPERFAMILY PROTEIN"/>
    <property type="match status" value="1"/>
</dbReference>
<dbReference type="GO" id="GO:0005829">
    <property type="term" value="C:cytosol"/>
    <property type="evidence" value="ECO:0007669"/>
    <property type="project" value="TreeGrafter"/>
</dbReference>
<dbReference type="Pfam" id="PF03652">
    <property type="entry name" value="RuvX"/>
    <property type="match status" value="1"/>
</dbReference>
<comment type="similarity">
    <text evidence="5">Belongs to the YqgF HJR family.</text>
</comment>
<organism evidence="7 8">
    <name type="scientific">Candidatus Curtissbacteria bacterium GW2011_GWA1_40_9</name>
    <dbReference type="NCBI Taxonomy" id="1618408"/>
    <lineage>
        <taxon>Bacteria</taxon>
        <taxon>Candidatus Curtissiibacteriota</taxon>
    </lineage>
</organism>
<evidence type="ECO:0000313" key="7">
    <source>
        <dbReference type="EMBL" id="KKR78068.1"/>
    </source>
</evidence>
<dbReference type="NCBIfam" id="TIGR00250">
    <property type="entry name" value="RNAse_H_YqgF"/>
    <property type="match status" value="1"/>
</dbReference>
<comment type="function">
    <text evidence="5">Could be a nuclease involved in processing of the 5'-end of pre-16S rRNA.</text>
</comment>
<dbReference type="GO" id="GO:0000967">
    <property type="term" value="P:rRNA 5'-end processing"/>
    <property type="evidence" value="ECO:0007669"/>
    <property type="project" value="UniProtKB-UniRule"/>
</dbReference>
<dbReference type="InterPro" id="IPR012337">
    <property type="entry name" value="RNaseH-like_sf"/>
</dbReference>
<dbReference type="InterPro" id="IPR006641">
    <property type="entry name" value="YqgF/RNaseH-like_dom"/>
</dbReference>
<evidence type="ECO:0000256" key="5">
    <source>
        <dbReference type="HAMAP-Rule" id="MF_00651"/>
    </source>
</evidence>
<dbReference type="AlphaFoldDB" id="A0A0G0TM38"/>
<dbReference type="SUPFAM" id="SSF53098">
    <property type="entry name" value="Ribonuclease H-like"/>
    <property type="match status" value="1"/>
</dbReference>
<keyword evidence="3 5" id="KW-0540">Nuclease</keyword>
<evidence type="ECO:0000256" key="2">
    <source>
        <dbReference type="ARBA" id="ARBA00022517"/>
    </source>
</evidence>
<dbReference type="CDD" id="cd16964">
    <property type="entry name" value="YqgF"/>
    <property type="match status" value="1"/>
</dbReference>
<proteinExistence type="inferred from homology"/>
<dbReference type="SMART" id="SM00732">
    <property type="entry name" value="YqgFc"/>
    <property type="match status" value="1"/>
</dbReference>
<evidence type="ECO:0000256" key="4">
    <source>
        <dbReference type="ARBA" id="ARBA00022801"/>
    </source>
</evidence>
<evidence type="ECO:0000256" key="3">
    <source>
        <dbReference type="ARBA" id="ARBA00022722"/>
    </source>
</evidence>